<evidence type="ECO:0000256" key="4">
    <source>
        <dbReference type="PROSITE-ProRule" id="PRU00723"/>
    </source>
</evidence>
<dbReference type="GO" id="GO:0008270">
    <property type="term" value="F:zinc ion binding"/>
    <property type="evidence" value="ECO:0007669"/>
    <property type="project" value="UniProtKB-KW"/>
</dbReference>
<dbReference type="InterPro" id="IPR036855">
    <property type="entry name" value="Znf_CCCH_sf"/>
</dbReference>
<feature type="domain" description="C3H1-type" evidence="5">
    <location>
        <begin position="14"/>
        <end position="42"/>
    </location>
</feature>
<keyword evidence="1 4" id="KW-0479">Metal-binding</keyword>
<evidence type="ECO:0000256" key="1">
    <source>
        <dbReference type="ARBA" id="ARBA00022723"/>
    </source>
</evidence>
<dbReference type="Pfam" id="PF00642">
    <property type="entry name" value="zf-CCCH"/>
    <property type="match status" value="1"/>
</dbReference>
<gene>
    <name evidence="6" type="ORF">PGLA2088_LOCUS31158</name>
</gene>
<dbReference type="PANTHER" id="PTHR14493:SF50">
    <property type="entry name" value="RING FINGER PROTEIN UNKEMPT"/>
    <property type="match status" value="1"/>
</dbReference>
<dbReference type="EMBL" id="CAJNNW010029200">
    <property type="protein sequence ID" value="CAE8699429.1"/>
    <property type="molecule type" value="Genomic_DNA"/>
</dbReference>
<proteinExistence type="predicted"/>
<evidence type="ECO:0000256" key="2">
    <source>
        <dbReference type="ARBA" id="ARBA00022771"/>
    </source>
</evidence>
<organism evidence="6 7">
    <name type="scientific">Polarella glacialis</name>
    <name type="common">Dinoflagellate</name>
    <dbReference type="NCBI Taxonomy" id="89957"/>
    <lineage>
        <taxon>Eukaryota</taxon>
        <taxon>Sar</taxon>
        <taxon>Alveolata</taxon>
        <taxon>Dinophyceae</taxon>
        <taxon>Suessiales</taxon>
        <taxon>Suessiaceae</taxon>
        <taxon>Polarella</taxon>
    </lineage>
</organism>
<evidence type="ECO:0000259" key="5">
    <source>
        <dbReference type="PROSITE" id="PS50103"/>
    </source>
</evidence>
<accession>A0A813KAW9</accession>
<evidence type="ECO:0000313" key="7">
    <source>
        <dbReference type="Proteomes" id="UP000626109"/>
    </source>
</evidence>
<dbReference type="PROSITE" id="PS50103">
    <property type="entry name" value="ZF_C3H1"/>
    <property type="match status" value="1"/>
</dbReference>
<dbReference type="SMART" id="SM00356">
    <property type="entry name" value="ZnF_C3H1"/>
    <property type="match status" value="2"/>
</dbReference>
<reference evidence="6" key="1">
    <citation type="submission" date="2021-02" db="EMBL/GenBank/DDBJ databases">
        <authorList>
            <person name="Dougan E. K."/>
            <person name="Rhodes N."/>
            <person name="Thang M."/>
            <person name="Chan C."/>
        </authorList>
    </citation>
    <scope>NUCLEOTIDE SEQUENCE</scope>
</reference>
<name>A0A813KAW9_POLGL</name>
<protein>
    <recommendedName>
        <fullName evidence="5">C3H1-type domain-containing protein</fullName>
    </recommendedName>
</protein>
<dbReference type="PANTHER" id="PTHR14493">
    <property type="entry name" value="UNKEMPT FAMILY MEMBER"/>
    <property type="match status" value="1"/>
</dbReference>
<dbReference type="Gene3D" id="4.10.1000.10">
    <property type="entry name" value="Zinc finger, CCCH-type"/>
    <property type="match status" value="1"/>
</dbReference>
<keyword evidence="2 4" id="KW-0863">Zinc-finger</keyword>
<evidence type="ECO:0000313" key="6">
    <source>
        <dbReference type="EMBL" id="CAE8699429.1"/>
    </source>
</evidence>
<comment type="caution">
    <text evidence="6">The sequence shown here is derived from an EMBL/GenBank/DDBJ whole genome shotgun (WGS) entry which is preliminary data.</text>
</comment>
<feature type="zinc finger region" description="C3H1-type" evidence="4">
    <location>
        <begin position="14"/>
        <end position="42"/>
    </location>
</feature>
<dbReference type="AlphaFoldDB" id="A0A813KAW9"/>
<dbReference type="SUPFAM" id="SSF90229">
    <property type="entry name" value="CCCH zinc finger"/>
    <property type="match status" value="1"/>
</dbReference>
<dbReference type="Proteomes" id="UP000626109">
    <property type="component" value="Unassembled WGS sequence"/>
</dbReference>
<evidence type="ECO:0000256" key="3">
    <source>
        <dbReference type="ARBA" id="ARBA00022833"/>
    </source>
</evidence>
<sequence length="193" mass="21636">MALPQILACQDLFQFRTKPCERLLTSGNCTFGDRCQYSHNLAWPRRQENWCSLYAPRLCPVRDNCPLGRSCGLAHTEEEVLYHLEVYKTTLCQGQFLCHGFFCPFAHGLSELRVQESWDSAMAGQKASLCLSPATLLLSRHRSLSLASYLQEDGPCSGRRLDPDSPEFHIESPHGWSTPLALSGGLFVESSPE</sequence>
<dbReference type="InterPro" id="IPR045234">
    <property type="entry name" value="Unkempt-like"/>
</dbReference>
<dbReference type="InterPro" id="IPR000571">
    <property type="entry name" value="Znf_CCCH"/>
</dbReference>
<feature type="non-terminal residue" evidence="6">
    <location>
        <position position="193"/>
    </location>
</feature>
<keyword evidence="3 4" id="KW-0862">Zinc</keyword>